<dbReference type="PANTHER" id="PTHR33223:SF8">
    <property type="entry name" value="OS04G0172440 PROTEIN"/>
    <property type="match status" value="1"/>
</dbReference>
<evidence type="ECO:0000313" key="2">
    <source>
        <dbReference type="EMBL" id="RVW62807.1"/>
    </source>
</evidence>
<evidence type="ECO:0000256" key="1">
    <source>
        <dbReference type="SAM" id="Phobius"/>
    </source>
</evidence>
<gene>
    <name evidence="2" type="ORF">CK203_058890</name>
</gene>
<organism evidence="2 3">
    <name type="scientific">Vitis vinifera</name>
    <name type="common">Grape</name>
    <dbReference type="NCBI Taxonomy" id="29760"/>
    <lineage>
        <taxon>Eukaryota</taxon>
        <taxon>Viridiplantae</taxon>
        <taxon>Streptophyta</taxon>
        <taxon>Embryophyta</taxon>
        <taxon>Tracheophyta</taxon>
        <taxon>Spermatophyta</taxon>
        <taxon>Magnoliopsida</taxon>
        <taxon>eudicotyledons</taxon>
        <taxon>Gunneridae</taxon>
        <taxon>Pentapetalae</taxon>
        <taxon>rosids</taxon>
        <taxon>Vitales</taxon>
        <taxon>Vitaceae</taxon>
        <taxon>Viteae</taxon>
        <taxon>Vitis</taxon>
    </lineage>
</organism>
<reference evidence="2 3" key="1">
    <citation type="journal article" date="2018" name="PLoS Genet.">
        <title>Population sequencing reveals clonal diversity and ancestral inbreeding in the grapevine cultivar Chardonnay.</title>
        <authorList>
            <person name="Roach M.J."/>
            <person name="Johnson D.L."/>
            <person name="Bohlmann J."/>
            <person name="van Vuuren H.J."/>
            <person name="Jones S.J."/>
            <person name="Pretorius I.S."/>
            <person name="Schmidt S.A."/>
            <person name="Borneman A.R."/>
        </authorList>
    </citation>
    <scope>NUCLEOTIDE SEQUENCE [LARGE SCALE GENOMIC DNA]</scope>
    <source>
        <strain evidence="3">cv. Chardonnay</strain>
        <tissue evidence="2">Leaf</tissue>
    </source>
</reference>
<evidence type="ECO:0000313" key="3">
    <source>
        <dbReference type="Proteomes" id="UP000288805"/>
    </source>
</evidence>
<dbReference type="AlphaFoldDB" id="A0A438FS83"/>
<accession>A0A438FS83</accession>
<keyword evidence="1" id="KW-0812">Transmembrane</keyword>
<feature type="transmembrane region" description="Helical" evidence="1">
    <location>
        <begin position="40"/>
        <end position="61"/>
    </location>
</feature>
<comment type="caution">
    <text evidence="2">The sequence shown here is derived from an EMBL/GenBank/DDBJ whole genome shotgun (WGS) entry which is preliminary data.</text>
</comment>
<dbReference type="EMBL" id="QGNW01000760">
    <property type="protein sequence ID" value="RVW62807.1"/>
    <property type="molecule type" value="Genomic_DNA"/>
</dbReference>
<evidence type="ECO:0008006" key="4">
    <source>
        <dbReference type="Google" id="ProtNLM"/>
    </source>
</evidence>
<proteinExistence type="predicted"/>
<sequence length="321" mass="36472">MVLELKVDSRICGYRWGIDLVISSHHTSRLWIATSRPCVYMLYCILLEFYLVFFIHFVCIVGSQFGSWLSLELHPWRRVGGRSIKADSHQSSDSSIEMSDELASTLASIQEFMARVSRHLDQIESSRQDHHPVGISTDDTVPHVPQIAQVFPPGTSHGVPFHLSSHCKTVPPPAATVLPLIVTTTDDTRLTEQEARVERLETRMRQIRLHDGGLTWDDKNGIPVASLPAKFRMPDIERYSGIGCPKIHLRLYNTVMRAHLIDNAQLVALFPMSLSEATQRWFASIEPLRLRTCEDVAHEFLTQFTFSADIDVSRRELEATR</sequence>
<keyword evidence="1" id="KW-1133">Transmembrane helix</keyword>
<protein>
    <recommendedName>
        <fullName evidence="4">Retrotransposon gag domain-containing protein</fullName>
    </recommendedName>
</protein>
<dbReference type="Proteomes" id="UP000288805">
    <property type="component" value="Unassembled WGS sequence"/>
</dbReference>
<keyword evidence="1" id="KW-0472">Membrane</keyword>
<name>A0A438FS83_VITVI</name>
<dbReference type="PANTHER" id="PTHR33223">
    <property type="entry name" value="CCHC-TYPE DOMAIN-CONTAINING PROTEIN"/>
    <property type="match status" value="1"/>
</dbReference>